<dbReference type="Ensembl" id="ENSSORT00005008020.1">
    <property type="protein sequence ID" value="ENSSORP00005007737.1"/>
    <property type="gene ID" value="ENSSORG00005004383.1"/>
</dbReference>
<dbReference type="InParanoid" id="A0A672YTA6"/>
<reference evidence="10" key="3">
    <citation type="submission" date="2025-09" db="UniProtKB">
        <authorList>
            <consortium name="Ensembl"/>
        </authorList>
    </citation>
    <scope>IDENTIFICATION</scope>
</reference>
<reference evidence="10" key="2">
    <citation type="submission" date="2025-08" db="UniProtKB">
        <authorList>
            <consortium name="Ensembl"/>
        </authorList>
    </citation>
    <scope>IDENTIFICATION</scope>
</reference>
<evidence type="ECO:0000256" key="4">
    <source>
        <dbReference type="ARBA" id="ARBA00022771"/>
    </source>
</evidence>
<feature type="domain" description="3CxxC-type" evidence="9">
    <location>
        <begin position="84"/>
        <end position="197"/>
    </location>
</feature>
<proteinExistence type="predicted"/>
<evidence type="ECO:0000256" key="3">
    <source>
        <dbReference type="ARBA" id="ARBA00022723"/>
    </source>
</evidence>
<dbReference type="InterPro" id="IPR027377">
    <property type="entry name" value="ZAR1/RTP1-5-like_Znf-3CxxC"/>
</dbReference>
<organism evidence="10 11">
    <name type="scientific">Sphaeramia orbicularis</name>
    <name type="common">orbiculate cardinalfish</name>
    <dbReference type="NCBI Taxonomy" id="375764"/>
    <lineage>
        <taxon>Eukaryota</taxon>
        <taxon>Metazoa</taxon>
        <taxon>Chordata</taxon>
        <taxon>Craniata</taxon>
        <taxon>Vertebrata</taxon>
        <taxon>Euteleostomi</taxon>
        <taxon>Actinopterygii</taxon>
        <taxon>Neopterygii</taxon>
        <taxon>Teleostei</taxon>
        <taxon>Neoteleostei</taxon>
        <taxon>Acanthomorphata</taxon>
        <taxon>Gobiaria</taxon>
        <taxon>Kurtiformes</taxon>
        <taxon>Apogonoidei</taxon>
        <taxon>Apogonidae</taxon>
        <taxon>Apogoninae</taxon>
        <taxon>Sphaeramia</taxon>
    </lineage>
</organism>
<dbReference type="PANTHER" id="PTHR14402">
    <property type="entry name" value="RECEPTOR TRANSPORTING PROTEIN"/>
    <property type="match status" value="1"/>
</dbReference>
<sequence length="221" mass="25644">MGKTLRRCTSKEKKAYKSRSKGKNSQKSGAEWLPSLWQDTFEKLLLRDKELDYGDHWTIDFSYIQTNTLSLEERRGGWKVSCHCTNGKFQCASCQRMWPSARVQVLFRYRLWTGQGWGTVIMRPFGQSCHYCRNDVFEFCGFLKRDVKQTLRRLFAKIRKNCYGEEDGEVSYSLPVCAPKAKAKPHESSLCEACDMGICSQQDRSRTFWGTAAQNVNKEKI</sequence>
<dbReference type="PANTHER" id="PTHR14402:SF20">
    <property type="entry name" value="RECEPTOR-TRANSPORTING PROTEIN 2"/>
    <property type="match status" value="1"/>
</dbReference>
<evidence type="ECO:0000313" key="11">
    <source>
        <dbReference type="Proteomes" id="UP000472271"/>
    </source>
</evidence>
<dbReference type="GO" id="GO:0031849">
    <property type="term" value="F:olfactory receptor binding"/>
    <property type="evidence" value="ECO:0007669"/>
    <property type="project" value="TreeGrafter"/>
</dbReference>
<dbReference type="GO" id="GO:0006612">
    <property type="term" value="P:protein targeting to membrane"/>
    <property type="evidence" value="ECO:0007669"/>
    <property type="project" value="TreeGrafter"/>
</dbReference>
<dbReference type="GO" id="GO:0008270">
    <property type="term" value="F:zinc ion binding"/>
    <property type="evidence" value="ECO:0007669"/>
    <property type="project" value="UniProtKB-KW"/>
</dbReference>
<evidence type="ECO:0000256" key="7">
    <source>
        <dbReference type="ARBA" id="ARBA00023136"/>
    </source>
</evidence>
<evidence type="ECO:0000256" key="1">
    <source>
        <dbReference type="ARBA" id="ARBA00004167"/>
    </source>
</evidence>
<keyword evidence="3" id="KW-0479">Metal-binding</keyword>
<keyword evidence="5" id="KW-0862">Zinc</keyword>
<evidence type="ECO:0000256" key="6">
    <source>
        <dbReference type="ARBA" id="ARBA00022989"/>
    </source>
</evidence>
<keyword evidence="7" id="KW-0472">Membrane</keyword>
<keyword evidence="4" id="KW-0863">Zinc-finger</keyword>
<evidence type="ECO:0000313" key="10">
    <source>
        <dbReference type="Ensembl" id="ENSSORP00005007737.1"/>
    </source>
</evidence>
<dbReference type="Proteomes" id="UP000472271">
    <property type="component" value="Chromosome 11"/>
</dbReference>
<reference evidence="10" key="1">
    <citation type="submission" date="2019-06" db="EMBL/GenBank/DDBJ databases">
        <authorList>
            <consortium name="Wellcome Sanger Institute Data Sharing"/>
        </authorList>
    </citation>
    <scope>NUCLEOTIDE SEQUENCE [LARGE SCALE GENOMIC DNA]</scope>
</reference>
<keyword evidence="6" id="KW-1133">Transmembrane helix</keyword>
<accession>A0A672YTA6</accession>
<protein>
    <submittedName>
        <fullName evidence="10">Receptor-transporting protein 4-like</fullName>
    </submittedName>
</protein>
<evidence type="ECO:0000256" key="8">
    <source>
        <dbReference type="SAM" id="MobiDB-lite"/>
    </source>
</evidence>
<dbReference type="OrthoDB" id="8121437at2759"/>
<evidence type="ECO:0000256" key="2">
    <source>
        <dbReference type="ARBA" id="ARBA00022692"/>
    </source>
</evidence>
<dbReference type="SMART" id="SM01328">
    <property type="entry name" value="zf-3CxxC"/>
    <property type="match status" value="1"/>
</dbReference>
<comment type="subcellular location">
    <subcellularLocation>
        <location evidence="1">Membrane</location>
        <topology evidence="1">Single-pass membrane protein</topology>
    </subcellularLocation>
</comment>
<keyword evidence="11" id="KW-1185">Reference proteome</keyword>
<gene>
    <name evidence="10" type="primary">LOC115428955</name>
</gene>
<name>A0A672YTA6_9TELE</name>
<feature type="region of interest" description="Disordered" evidence="8">
    <location>
        <begin position="1"/>
        <end position="28"/>
    </location>
</feature>
<dbReference type="AlphaFoldDB" id="A0A672YTA6"/>
<keyword evidence="2" id="KW-0812">Transmembrane</keyword>
<dbReference type="InterPro" id="IPR026096">
    <property type="entry name" value="R-trans_p"/>
</dbReference>
<evidence type="ECO:0000259" key="9">
    <source>
        <dbReference type="SMART" id="SM01328"/>
    </source>
</evidence>
<dbReference type="GO" id="GO:0051205">
    <property type="term" value="P:protein insertion into membrane"/>
    <property type="evidence" value="ECO:0007669"/>
    <property type="project" value="TreeGrafter"/>
</dbReference>
<dbReference type="Pfam" id="PF13695">
    <property type="entry name" value="Zn_ribbon_3CxxC"/>
    <property type="match status" value="1"/>
</dbReference>
<dbReference type="GO" id="GO:0016020">
    <property type="term" value="C:membrane"/>
    <property type="evidence" value="ECO:0007669"/>
    <property type="project" value="UniProtKB-SubCell"/>
</dbReference>
<evidence type="ECO:0000256" key="5">
    <source>
        <dbReference type="ARBA" id="ARBA00022833"/>
    </source>
</evidence>